<comment type="catalytic activity">
    <reaction evidence="15">
        <text>Exonucleolytic cleavage (in the presence of ATP) in either 5'- to 3'- or 3'- to 5'-direction to yield 5'-phosphooligonucleotides.</text>
        <dbReference type="EC" id="3.1.11.5"/>
    </reaction>
</comment>
<keyword evidence="3 15" id="KW-0547">Nucleotide-binding</keyword>
<dbReference type="EMBL" id="PVTG01000021">
    <property type="protein sequence ID" value="PRY39337.1"/>
    <property type="molecule type" value="Genomic_DNA"/>
</dbReference>
<keyword evidence="12 15" id="KW-0413">Isomerase</keyword>
<keyword evidence="7 15" id="KW-0269">Exonuclease</keyword>
<dbReference type="PANTHER" id="PTHR11070:SF23">
    <property type="entry name" value="RECBCD ENZYME SUBUNIT RECB"/>
    <property type="match status" value="1"/>
</dbReference>
<keyword evidence="21" id="KW-1185">Reference proteome</keyword>
<comment type="cofactor">
    <cofactor evidence="15">
        <name>Mg(2+)</name>
        <dbReference type="ChEBI" id="CHEBI:18420"/>
    </cofactor>
    <text evidence="15">Binds 1 Mg(2+) ion per subunit.</text>
</comment>
<dbReference type="InterPro" id="IPR038726">
    <property type="entry name" value="PDDEXK_AddAB-type"/>
</dbReference>
<evidence type="ECO:0000256" key="6">
    <source>
        <dbReference type="ARBA" id="ARBA00022806"/>
    </source>
</evidence>
<feature type="domain" description="UvrD-like helicase C-terminal" evidence="19">
    <location>
        <begin position="369"/>
        <end position="631"/>
    </location>
</feature>
<comment type="caution">
    <text evidence="20">The sequence shown here is derived from an EMBL/GenBank/DDBJ whole genome shotgun (WGS) entry which is preliminary data.</text>
</comment>
<evidence type="ECO:0000256" key="3">
    <source>
        <dbReference type="ARBA" id="ARBA00022741"/>
    </source>
</evidence>
<feature type="binding site" evidence="15">
    <location>
        <position position="1020"/>
    </location>
    <ligand>
        <name>Mg(2+)</name>
        <dbReference type="ChEBI" id="CHEBI:18420"/>
    </ligand>
</feature>
<dbReference type="GO" id="GO:0000724">
    <property type="term" value="P:double-strand break repair via homologous recombination"/>
    <property type="evidence" value="ECO:0007669"/>
    <property type="project" value="UniProtKB-UniRule"/>
</dbReference>
<gene>
    <name evidence="15" type="primary">recB</name>
    <name evidence="20" type="ORF">LY71_1216</name>
</gene>
<feature type="active site" description="For nuclease activity" evidence="15">
    <location>
        <position position="1020"/>
    </location>
</feature>
<feature type="binding site" evidence="16">
    <location>
        <begin position="25"/>
        <end position="32"/>
    </location>
    <ligand>
        <name>ATP</name>
        <dbReference type="ChEBI" id="CHEBI:30616"/>
    </ligand>
</feature>
<keyword evidence="9 15" id="KW-0460">Magnesium</keyword>
<feature type="binding site" evidence="15">
    <location>
        <position position="871"/>
    </location>
    <ligand>
        <name>Mg(2+)</name>
        <dbReference type="ChEBI" id="CHEBI:18420"/>
    </ligand>
</feature>
<evidence type="ECO:0000256" key="17">
    <source>
        <dbReference type="SAM" id="MobiDB-lite"/>
    </source>
</evidence>
<evidence type="ECO:0000256" key="2">
    <source>
        <dbReference type="ARBA" id="ARBA00022723"/>
    </source>
</evidence>
<comment type="miscellaneous">
    <text evidence="15">In the RecBCD complex, RecB has a slow 3'-5' helicase, an exonuclease activity and loads RecA onto ssDNA, RecD has a fast 5'-3' helicase activity, while RecC stimulates the ATPase and processivity of the RecB helicase and contributes to recognition of the Chi site.</text>
</comment>
<protein>
    <recommendedName>
        <fullName evidence="15">RecBCD enzyme subunit RecB</fullName>
        <ecNumber evidence="15">3.1.11.5</ecNumber>
        <ecNumber evidence="15">5.6.2.4</ecNumber>
    </recommendedName>
    <alternativeName>
        <fullName evidence="15">DNA 3'-5' helicase subunit RecB</fullName>
    </alternativeName>
    <alternativeName>
        <fullName evidence="15">Exonuclease V subunit RecB</fullName>
        <shortName evidence="15">ExoV subunit RecB</shortName>
    </alternativeName>
    <alternativeName>
        <fullName evidence="15">Helicase/nuclease RecBCD subunit RecB</fullName>
    </alternativeName>
</protein>
<dbReference type="PANTHER" id="PTHR11070">
    <property type="entry name" value="UVRD / RECB / PCRA DNA HELICASE FAMILY MEMBER"/>
    <property type="match status" value="1"/>
</dbReference>
<evidence type="ECO:0000259" key="18">
    <source>
        <dbReference type="PROSITE" id="PS51198"/>
    </source>
</evidence>
<dbReference type="Pfam" id="PF12705">
    <property type="entry name" value="PDDEXK_1"/>
    <property type="match status" value="1"/>
</dbReference>
<dbReference type="InterPro" id="IPR014016">
    <property type="entry name" value="UvrD-like_ATP-bd"/>
</dbReference>
<dbReference type="Gene3D" id="3.40.50.300">
    <property type="entry name" value="P-loop containing nucleotide triphosphate hydrolases"/>
    <property type="match status" value="2"/>
</dbReference>
<keyword evidence="8 15" id="KW-0067">ATP-binding</keyword>
<feature type="region of interest" description="Disordered" evidence="17">
    <location>
        <begin position="826"/>
        <end position="846"/>
    </location>
</feature>
<sequence>MTAVPPAVPVDLSGPLPTGTTVLEASAGTGKTYTIAALVTQFVAEDQARLGELLVVTFGRLATSELRARIRERLAVTRDALADPATARASKDEVVARLARGSDAEVEERRDRLTAALAHYDAATIATIHQFCQEALRGLGVVADVDPGTTLREDLGDLVDEVCDDVYLRMLIDTPDADFPHPDARAVARAAALEDPQALLVPANAPAGSIPAFRVEFATAVRAETERRKRALRVQGFDDLLVRTRDALAAPVTGPAARDRLRDRFRVVLVDEFQDTDPVQWEVFRLAFHGVPDRALVLIGDPKQAIYGFRGGDVRTYLAAAGVAGTRATLGTNWRSDQRLLDGLQTVFRGAALGDPEIVVRPVRAGRDGTALTPADARPVQLRVLQRDGLQTVRGGGIQADAARSAVAADVAAQVRAVLDSGSTIAPRKGDPRDLTCGDLAVLVRTGTQALLVRDALLARGVPSVLTGLFSVFGSDAAGDWLLLLEALGAPHRRGLVRRLALTAWFGWSAAEIDERGSEATDELADVLRGWEQVFSRSGVAGLFAAVCADRQLPVRLLGRPDGERQLTDRRHVAEALHAEATRARLGLSGLLAWLRARVDEARYDQDEERARRLDTDAAAVQIVTVHASKGLEFPVVFVPFGWDPAGGGNRERLPQLHDADGRRVRHVGGKTAADYTSACQAEKDDSAGEELRLLYVAATRAVSKLVLWWAPAGSTSTSPLHRLLFTADPSADVPAKVAVPKADADALTRLRALAGAAPGGLDVVPVTAADAGDGGEAAATPADDTDLAAAKLTRAVDPDWRRTSYTGLTRRVHERPAAIVSEPEVAVKDDESDDVPAEDAGGHHADQGLRAVPSPMADLAGGAAFGTLVHGVLEDVLTTDGDPGKRLRAAAGRHLAGRTGGLLPEQLATALEPALATPLGALAGDRSLRDVAARDVLTELDFELALAGGDAPVAADVRLGDVAALLRDRLPAGDRMAGYPAALEVPELARQRLRGFLTGSLDAVLRVADGGQPRYVVVDHKTNRLADPAVPLTAWHYRPAALDAAMIAAHYPLQALLYQVALHRFLRWRQPDYVPAEHLGGVLYLFLRGMCGSALGSAPEGDVPGVWSWRPPASVVVELSDLLAEGTR</sequence>
<evidence type="ECO:0000256" key="7">
    <source>
        <dbReference type="ARBA" id="ARBA00022839"/>
    </source>
</evidence>
<comment type="function">
    <text evidence="15">A helicase/nuclease that prepares dsDNA breaks (DSB) for recombinational DNA repair. Binds to DSBs and unwinds DNA via a highly rapid and processive ATP-dependent bidirectional helicase activity. Unwinds dsDNA until it encounters a Chi (crossover hotspot instigator) sequence from the 3' direction. Cuts ssDNA a few nucleotides 3' to the Chi site. The properties and activities of the enzyme are changed at Chi. The Chi-altered holoenzyme produces a long 3'-ssDNA overhang and facilitates RecA-binding to the ssDNA for homologous DNA recombination and repair. Holoenzyme degrades any linearized DNA that is unable to undergo homologous recombination. In the holoenzyme this subunit contributes ATPase, 3'-5' helicase, exonuclease activity and loads RecA onto ssDNA.</text>
</comment>
<keyword evidence="1 15" id="KW-0540">Nuclease</keyword>
<name>A0A2T0T116_9ACTN</name>
<evidence type="ECO:0000256" key="8">
    <source>
        <dbReference type="ARBA" id="ARBA00022840"/>
    </source>
</evidence>
<evidence type="ECO:0000256" key="12">
    <source>
        <dbReference type="ARBA" id="ARBA00023235"/>
    </source>
</evidence>
<proteinExistence type="inferred from homology"/>
<dbReference type="InterPro" id="IPR011335">
    <property type="entry name" value="Restrct_endonuc-II-like"/>
</dbReference>
<dbReference type="EC" id="3.1.11.5" evidence="15"/>
<keyword evidence="11 15" id="KW-0234">DNA repair</keyword>
<dbReference type="Pfam" id="PF00580">
    <property type="entry name" value="UvrD-helicase"/>
    <property type="match status" value="1"/>
</dbReference>
<dbReference type="InterPro" id="IPR014017">
    <property type="entry name" value="DNA_helicase_UvrD-like_C"/>
</dbReference>
<evidence type="ECO:0000259" key="19">
    <source>
        <dbReference type="PROSITE" id="PS51217"/>
    </source>
</evidence>
<dbReference type="PROSITE" id="PS51198">
    <property type="entry name" value="UVRD_HELICASE_ATP_BIND"/>
    <property type="match status" value="1"/>
</dbReference>
<keyword evidence="6 15" id="KW-0347">Helicase</keyword>
<dbReference type="Proteomes" id="UP000239210">
    <property type="component" value="Unassembled WGS sequence"/>
</dbReference>
<accession>A0A2T0T116</accession>
<evidence type="ECO:0000256" key="11">
    <source>
        <dbReference type="ARBA" id="ARBA00023204"/>
    </source>
</evidence>
<dbReference type="Pfam" id="PF13361">
    <property type="entry name" value="UvrD_C"/>
    <property type="match status" value="1"/>
</dbReference>
<dbReference type="PROSITE" id="PS51217">
    <property type="entry name" value="UVRD_HELICASE_CTER"/>
    <property type="match status" value="1"/>
</dbReference>
<comment type="domain">
    <text evidence="15">The N-terminal DNA-binding domain is a ssDNA-dependent ATPase and has ATP-dependent 3'-5' helicase function. This domain interacts with RecC.</text>
</comment>
<dbReference type="GO" id="GO:0003677">
    <property type="term" value="F:DNA binding"/>
    <property type="evidence" value="ECO:0007669"/>
    <property type="project" value="UniProtKB-UniRule"/>
</dbReference>
<feature type="region of interest" description="Nuclease activity, interacts with RecD and RecA" evidence="15">
    <location>
        <begin position="800"/>
        <end position="1129"/>
    </location>
</feature>
<feature type="binding site" evidence="15">
    <location>
        <position position="1003"/>
    </location>
    <ligand>
        <name>Mg(2+)</name>
        <dbReference type="ChEBI" id="CHEBI:18420"/>
    </ligand>
</feature>
<dbReference type="GO" id="GO:0009338">
    <property type="term" value="C:exodeoxyribonuclease V complex"/>
    <property type="evidence" value="ECO:0007669"/>
    <property type="project" value="TreeGrafter"/>
</dbReference>
<dbReference type="InterPro" id="IPR000212">
    <property type="entry name" value="DNA_helicase_UvrD/REP"/>
</dbReference>
<evidence type="ECO:0000313" key="21">
    <source>
        <dbReference type="Proteomes" id="UP000239210"/>
    </source>
</evidence>
<evidence type="ECO:0000256" key="15">
    <source>
        <dbReference type="HAMAP-Rule" id="MF_01485"/>
    </source>
</evidence>
<dbReference type="GO" id="GO:0043138">
    <property type="term" value="F:3'-5' DNA helicase activity"/>
    <property type="evidence" value="ECO:0007669"/>
    <property type="project" value="UniProtKB-UniRule"/>
</dbReference>
<evidence type="ECO:0000256" key="9">
    <source>
        <dbReference type="ARBA" id="ARBA00022842"/>
    </source>
</evidence>
<dbReference type="Gene3D" id="1.10.486.10">
    <property type="entry name" value="PCRA, domain 4"/>
    <property type="match status" value="1"/>
</dbReference>
<evidence type="ECO:0000313" key="20">
    <source>
        <dbReference type="EMBL" id="PRY39337.1"/>
    </source>
</evidence>
<dbReference type="GO" id="GO:0000287">
    <property type="term" value="F:magnesium ion binding"/>
    <property type="evidence" value="ECO:0007669"/>
    <property type="project" value="UniProtKB-UniRule"/>
</dbReference>
<evidence type="ECO:0000256" key="1">
    <source>
        <dbReference type="ARBA" id="ARBA00022722"/>
    </source>
</evidence>
<keyword evidence="5 15" id="KW-0378">Hydrolase</keyword>
<evidence type="ECO:0000256" key="5">
    <source>
        <dbReference type="ARBA" id="ARBA00022801"/>
    </source>
</evidence>
<keyword evidence="4 15" id="KW-0227">DNA damage</keyword>
<dbReference type="HAMAP" id="MF_01485">
    <property type="entry name" value="RecB"/>
    <property type="match status" value="1"/>
</dbReference>
<dbReference type="RefSeq" id="WP_211297468.1">
    <property type="nucleotide sequence ID" value="NZ_PVTG01000021.1"/>
</dbReference>
<dbReference type="InterPro" id="IPR004586">
    <property type="entry name" value="RecB"/>
</dbReference>
<feature type="region of interest" description="DNA-binding and helicase activity, interacts with RecC" evidence="15">
    <location>
        <begin position="1"/>
        <end position="777"/>
    </location>
</feature>
<dbReference type="Gene3D" id="3.90.320.10">
    <property type="match status" value="1"/>
</dbReference>
<organism evidence="20 21">
    <name type="scientific">Geodermatophilus tzadiensis</name>
    <dbReference type="NCBI Taxonomy" id="1137988"/>
    <lineage>
        <taxon>Bacteria</taxon>
        <taxon>Bacillati</taxon>
        <taxon>Actinomycetota</taxon>
        <taxon>Actinomycetes</taxon>
        <taxon>Geodermatophilales</taxon>
        <taxon>Geodermatophilaceae</taxon>
        <taxon>Geodermatophilus</taxon>
    </lineage>
</organism>
<feature type="domain" description="UvrD-like helicase ATP-binding" evidence="18">
    <location>
        <begin position="4"/>
        <end position="337"/>
    </location>
</feature>
<dbReference type="GO" id="GO:0005829">
    <property type="term" value="C:cytosol"/>
    <property type="evidence" value="ECO:0007669"/>
    <property type="project" value="TreeGrafter"/>
</dbReference>
<evidence type="ECO:0000256" key="13">
    <source>
        <dbReference type="ARBA" id="ARBA00034617"/>
    </source>
</evidence>
<dbReference type="GO" id="GO:0008854">
    <property type="term" value="F:exodeoxyribonuclease V activity"/>
    <property type="evidence" value="ECO:0007669"/>
    <property type="project" value="UniProtKB-EC"/>
</dbReference>
<dbReference type="AlphaFoldDB" id="A0A2T0T116"/>
<dbReference type="SUPFAM" id="SSF52980">
    <property type="entry name" value="Restriction endonuclease-like"/>
    <property type="match status" value="1"/>
</dbReference>
<evidence type="ECO:0000256" key="14">
    <source>
        <dbReference type="ARBA" id="ARBA00048988"/>
    </source>
</evidence>
<comment type="similarity">
    <text evidence="15">Belongs to the helicase family. UvrD subfamily.</text>
</comment>
<dbReference type="CDD" id="cd22352">
    <property type="entry name" value="RecB_C-like"/>
    <property type="match status" value="1"/>
</dbReference>
<comment type="catalytic activity">
    <reaction evidence="13 15">
        <text>Couples ATP hydrolysis with the unwinding of duplex DNA by translocating in the 3'-5' direction.</text>
        <dbReference type="EC" id="5.6.2.4"/>
    </reaction>
</comment>
<dbReference type="InterPro" id="IPR027417">
    <property type="entry name" value="P-loop_NTPase"/>
</dbReference>
<comment type="subunit">
    <text evidence="15">Heterotrimer of RecB, RecC and RecD. All subunits contribute to DNA-binding. Interacts with RecA.</text>
</comment>
<evidence type="ECO:0000256" key="16">
    <source>
        <dbReference type="PROSITE-ProRule" id="PRU00560"/>
    </source>
</evidence>
<dbReference type="GO" id="GO:0005524">
    <property type="term" value="F:ATP binding"/>
    <property type="evidence" value="ECO:0007669"/>
    <property type="project" value="UniProtKB-UniRule"/>
</dbReference>
<dbReference type="EC" id="5.6.2.4" evidence="15"/>
<keyword evidence="2 15" id="KW-0479">Metal-binding</keyword>
<comment type="domain">
    <text evidence="15">The C-terminal domain has nuclease activity and interacts with RecD. It interacts with RecA, facilitating its loading onto ssDNA.</text>
</comment>
<keyword evidence="10 15" id="KW-0238">DNA-binding</keyword>
<dbReference type="GO" id="GO:0016887">
    <property type="term" value="F:ATP hydrolysis activity"/>
    <property type="evidence" value="ECO:0007669"/>
    <property type="project" value="RHEA"/>
</dbReference>
<evidence type="ECO:0000256" key="4">
    <source>
        <dbReference type="ARBA" id="ARBA00022763"/>
    </source>
</evidence>
<dbReference type="SUPFAM" id="SSF52540">
    <property type="entry name" value="P-loop containing nucleoside triphosphate hydrolases"/>
    <property type="match status" value="1"/>
</dbReference>
<comment type="catalytic activity">
    <reaction evidence="14 15">
        <text>ATP + H2O = ADP + phosphate + H(+)</text>
        <dbReference type="Rhea" id="RHEA:13065"/>
        <dbReference type="ChEBI" id="CHEBI:15377"/>
        <dbReference type="ChEBI" id="CHEBI:15378"/>
        <dbReference type="ChEBI" id="CHEBI:30616"/>
        <dbReference type="ChEBI" id="CHEBI:43474"/>
        <dbReference type="ChEBI" id="CHEBI:456216"/>
        <dbReference type="EC" id="5.6.2.4"/>
    </reaction>
</comment>
<dbReference type="InterPro" id="IPR011604">
    <property type="entry name" value="PDDEXK-like_dom_sf"/>
</dbReference>
<reference evidence="20 21" key="1">
    <citation type="submission" date="2018-03" db="EMBL/GenBank/DDBJ databases">
        <title>Genomic Encyclopedia of Archaeal and Bacterial Type Strains, Phase II (KMG-II): from individual species to whole genera.</title>
        <authorList>
            <person name="Goeker M."/>
        </authorList>
    </citation>
    <scope>NUCLEOTIDE SEQUENCE [LARGE SCALE GENOMIC DNA]</scope>
    <source>
        <strain evidence="20 21">DSM 45416</strain>
    </source>
</reference>
<evidence type="ECO:0000256" key="10">
    <source>
        <dbReference type="ARBA" id="ARBA00023125"/>
    </source>
</evidence>